<sequence>MDAVIYLDLAHIHPVVGGVWHRTDVAEVPEPGQSVTMLCGLIAFAAFERYDQRSANGPLRQCPYCDRIYRQSLGWIVPPGNPAPRRR</sequence>
<organism evidence="1 2">
    <name type="scientific">Amycolatopsis halotolerans</name>
    <dbReference type="NCBI Taxonomy" id="330083"/>
    <lineage>
        <taxon>Bacteria</taxon>
        <taxon>Bacillati</taxon>
        <taxon>Actinomycetota</taxon>
        <taxon>Actinomycetes</taxon>
        <taxon>Pseudonocardiales</taxon>
        <taxon>Pseudonocardiaceae</taxon>
        <taxon>Amycolatopsis</taxon>
    </lineage>
</organism>
<accession>A0ABV7QDK6</accession>
<proteinExistence type="predicted"/>
<dbReference type="RefSeq" id="WP_377867858.1">
    <property type="nucleotide sequence ID" value="NZ_JBHMAY010000002.1"/>
</dbReference>
<gene>
    <name evidence="1" type="ORF">ACFORO_08860</name>
</gene>
<evidence type="ECO:0000313" key="1">
    <source>
        <dbReference type="EMBL" id="MFC3510269.1"/>
    </source>
</evidence>
<keyword evidence="2" id="KW-1185">Reference proteome</keyword>
<dbReference type="EMBL" id="JBHRWI010000013">
    <property type="protein sequence ID" value="MFC3510269.1"/>
    <property type="molecule type" value="Genomic_DNA"/>
</dbReference>
<name>A0ABV7QDK6_9PSEU</name>
<dbReference type="Proteomes" id="UP001595764">
    <property type="component" value="Unassembled WGS sequence"/>
</dbReference>
<evidence type="ECO:0000313" key="2">
    <source>
        <dbReference type="Proteomes" id="UP001595764"/>
    </source>
</evidence>
<reference evidence="2" key="1">
    <citation type="journal article" date="2019" name="Int. J. Syst. Evol. Microbiol.">
        <title>The Global Catalogue of Microorganisms (GCM) 10K type strain sequencing project: providing services to taxonomists for standard genome sequencing and annotation.</title>
        <authorList>
            <consortium name="The Broad Institute Genomics Platform"/>
            <consortium name="The Broad Institute Genome Sequencing Center for Infectious Disease"/>
            <person name="Wu L."/>
            <person name="Ma J."/>
        </authorList>
    </citation>
    <scope>NUCLEOTIDE SEQUENCE [LARGE SCALE GENOMIC DNA]</scope>
    <source>
        <strain evidence="2">CGMCC 4.7682</strain>
    </source>
</reference>
<protein>
    <submittedName>
        <fullName evidence="1">Uncharacterized protein</fullName>
    </submittedName>
</protein>
<comment type="caution">
    <text evidence="1">The sequence shown here is derived from an EMBL/GenBank/DDBJ whole genome shotgun (WGS) entry which is preliminary data.</text>
</comment>